<evidence type="ECO:0000313" key="3">
    <source>
        <dbReference type="Proteomes" id="UP000007264"/>
    </source>
</evidence>
<organism evidence="2 3">
    <name type="scientific">Coccomyxa subellipsoidea (strain C-169)</name>
    <name type="common">Green microalga</name>
    <dbReference type="NCBI Taxonomy" id="574566"/>
    <lineage>
        <taxon>Eukaryota</taxon>
        <taxon>Viridiplantae</taxon>
        <taxon>Chlorophyta</taxon>
        <taxon>core chlorophytes</taxon>
        <taxon>Trebouxiophyceae</taxon>
        <taxon>Trebouxiophyceae incertae sedis</taxon>
        <taxon>Coccomyxaceae</taxon>
        <taxon>Coccomyxa</taxon>
        <taxon>Coccomyxa subellipsoidea</taxon>
    </lineage>
</organism>
<dbReference type="InterPro" id="IPR041661">
    <property type="entry name" value="ZN622/Rei1/Reh1_Znf-C2H2"/>
</dbReference>
<dbReference type="Pfam" id="PF12756">
    <property type="entry name" value="zf-C2H2_2"/>
    <property type="match status" value="1"/>
</dbReference>
<protein>
    <recommendedName>
        <fullName evidence="1">ZN622/Rei1/Reh1 zinc finger C2H2-type domain-containing protein</fullName>
    </recommendedName>
</protein>
<gene>
    <name evidence="2" type="ORF">COCSUDRAFT_16438</name>
</gene>
<accession>I0YUZ4</accession>
<reference evidence="2 3" key="1">
    <citation type="journal article" date="2012" name="Genome Biol.">
        <title>The genome of the polar eukaryotic microalga coccomyxa subellipsoidea reveals traits of cold adaptation.</title>
        <authorList>
            <person name="Blanc G."/>
            <person name="Agarkova I."/>
            <person name="Grimwood J."/>
            <person name="Kuo A."/>
            <person name="Brueggeman A."/>
            <person name="Dunigan D."/>
            <person name="Gurnon J."/>
            <person name="Ladunga I."/>
            <person name="Lindquist E."/>
            <person name="Lucas S."/>
            <person name="Pangilinan J."/>
            <person name="Proschold T."/>
            <person name="Salamov A."/>
            <person name="Schmutz J."/>
            <person name="Weeks D."/>
            <person name="Yamada T."/>
            <person name="Claverie J.M."/>
            <person name="Grigoriev I."/>
            <person name="Van Etten J."/>
            <person name="Lomsadze A."/>
            <person name="Borodovsky M."/>
        </authorList>
    </citation>
    <scope>NUCLEOTIDE SEQUENCE [LARGE SCALE GENOMIC DNA]</scope>
    <source>
        <strain evidence="2 3">C-169</strain>
    </source>
</reference>
<dbReference type="RefSeq" id="XP_005646757.1">
    <property type="nucleotide sequence ID" value="XM_005646700.1"/>
</dbReference>
<dbReference type="PANTHER" id="PTHR13182:SF8">
    <property type="entry name" value="CYTOPLASMIC 60S SUBUNIT BIOGENESIS FACTOR ZNF622"/>
    <property type="match status" value="1"/>
</dbReference>
<dbReference type="EMBL" id="AGSI01000010">
    <property type="protein sequence ID" value="EIE22213.1"/>
    <property type="molecule type" value="Genomic_DNA"/>
</dbReference>
<dbReference type="AlphaFoldDB" id="I0YUZ4"/>
<dbReference type="Proteomes" id="UP000007264">
    <property type="component" value="Unassembled WGS sequence"/>
</dbReference>
<dbReference type="eggNOG" id="KOG2785">
    <property type="taxonomic scope" value="Eukaryota"/>
</dbReference>
<proteinExistence type="predicted"/>
<sequence length="274" mass="31274">MADSAGPDQKGLYCSTSGTFFTDKDALADHYKSDFHRYNLKRKIANLPPVTREWFEARKEKLASTTGTAVTKVWTDPLTRKRFSSENTYKAFVNSKKYKDLVKQTGLPAPEAAVSLRRAEAPAAVAAPSAAPPQQQQQQAKAGFTIKAANGVYDMTAASKKREGDMADMEEWDVRRSLFDGHMSRSMEANLEYMWKNFGFYFPEADLLTDPEGLLKYLVLWICRYHLLGVATQPEPTNETKRQQRNAQRKFERMRLKTEMRANVNRNLPRNVPY</sequence>
<dbReference type="GeneID" id="17040199"/>
<dbReference type="KEGG" id="csl:COCSUDRAFT_16438"/>
<dbReference type="PANTHER" id="PTHR13182">
    <property type="entry name" value="ZINC FINGER PROTEIN 622"/>
    <property type="match status" value="1"/>
</dbReference>
<dbReference type="OrthoDB" id="19329at2759"/>
<dbReference type="GO" id="GO:0030687">
    <property type="term" value="C:preribosome, large subunit precursor"/>
    <property type="evidence" value="ECO:0007669"/>
    <property type="project" value="TreeGrafter"/>
</dbReference>
<evidence type="ECO:0000259" key="1">
    <source>
        <dbReference type="Pfam" id="PF12756"/>
    </source>
</evidence>
<evidence type="ECO:0000313" key="2">
    <source>
        <dbReference type="EMBL" id="EIE22213.1"/>
    </source>
</evidence>
<dbReference type="STRING" id="574566.I0YUZ4"/>
<feature type="domain" description="ZN622/Rei1/Reh1 zinc finger C2H2-type" evidence="1">
    <location>
        <begin position="177"/>
        <end position="224"/>
    </location>
</feature>
<comment type="caution">
    <text evidence="2">The sequence shown here is derived from an EMBL/GenBank/DDBJ whole genome shotgun (WGS) entry which is preliminary data.</text>
</comment>
<dbReference type="InterPro" id="IPR040025">
    <property type="entry name" value="Znf622/Rei1/Reh1"/>
</dbReference>
<name>I0YUZ4_COCSC</name>
<keyword evidence="3" id="KW-1185">Reference proteome</keyword>
<dbReference type="GO" id="GO:0042273">
    <property type="term" value="P:ribosomal large subunit biogenesis"/>
    <property type="evidence" value="ECO:0007669"/>
    <property type="project" value="TreeGrafter"/>
</dbReference>